<accession>H7EL19</accession>
<comment type="caution">
    <text evidence="1">The sequence shown here is derived from an EMBL/GenBank/DDBJ whole genome shotgun (WGS) entry which is preliminary data.</text>
</comment>
<name>H7EL19_9SPIR</name>
<dbReference type="EMBL" id="AGRW01000047">
    <property type="protein sequence ID" value="EIC01744.1"/>
    <property type="molecule type" value="Genomic_DNA"/>
</dbReference>
<dbReference type="eggNOG" id="ENOG5031CUP">
    <property type="taxonomic scope" value="Bacteria"/>
</dbReference>
<gene>
    <name evidence="1" type="ORF">TresaDRAFT_1033</name>
</gene>
<protein>
    <submittedName>
        <fullName evidence="1">Uncharacterized protein</fullName>
    </submittedName>
</protein>
<evidence type="ECO:0000313" key="1">
    <source>
        <dbReference type="EMBL" id="EIC01744.1"/>
    </source>
</evidence>
<evidence type="ECO:0000313" key="2">
    <source>
        <dbReference type="Proteomes" id="UP000003571"/>
    </source>
</evidence>
<reference evidence="1 2" key="1">
    <citation type="submission" date="2011-09" db="EMBL/GenBank/DDBJ databases">
        <title>The draft genome of Treponema saccharophilum DSM 2985.</title>
        <authorList>
            <consortium name="US DOE Joint Genome Institute (JGI-PGF)"/>
            <person name="Lucas S."/>
            <person name="Copeland A."/>
            <person name="Lapidus A."/>
            <person name="Glavina del Rio T."/>
            <person name="Dalin E."/>
            <person name="Tice H."/>
            <person name="Bruce D."/>
            <person name="Goodwin L."/>
            <person name="Pitluck S."/>
            <person name="Peters L."/>
            <person name="Kyrpides N."/>
            <person name="Mavromatis K."/>
            <person name="Ivanova N."/>
            <person name="Markowitz V."/>
            <person name="Cheng J.-F."/>
            <person name="Hugenholtz P."/>
            <person name="Woyke T."/>
            <person name="Wu D."/>
            <person name="Gronow S."/>
            <person name="Wellnitz S."/>
            <person name="Brambilla E."/>
            <person name="Klenk H.-P."/>
            <person name="Eisen J.A."/>
        </authorList>
    </citation>
    <scope>NUCLEOTIDE SEQUENCE [LARGE SCALE GENOMIC DNA]</scope>
    <source>
        <strain evidence="1 2">DSM 2985</strain>
    </source>
</reference>
<proteinExistence type="predicted"/>
<dbReference type="STRING" id="907348.TresaDRAFT_1033"/>
<keyword evidence="2" id="KW-1185">Reference proteome</keyword>
<organism evidence="1 2">
    <name type="scientific">Treponema saccharophilum DSM 2985</name>
    <dbReference type="NCBI Taxonomy" id="907348"/>
    <lineage>
        <taxon>Bacteria</taxon>
        <taxon>Pseudomonadati</taxon>
        <taxon>Spirochaetota</taxon>
        <taxon>Spirochaetia</taxon>
        <taxon>Spirochaetales</taxon>
        <taxon>Treponemataceae</taxon>
        <taxon>Treponema</taxon>
    </lineage>
</organism>
<dbReference type="AlphaFoldDB" id="H7EL19"/>
<dbReference type="RefSeq" id="WP_002704498.1">
    <property type="nucleotide sequence ID" value="NZ_AGRW01000047.1"/>
</dbReference>
<sequence length="58" mass="6502">METIEVSNEKALKALVQIKTYCAATNLDELNYVIKIMKKLQDAGVTKPLEADFTTLKN</sequence>
<dbReference type="Proteomes" id="UP000003571">
    <property type="component" value="Unassembled WGS sequence"/>
</dbReference>
<dbReference type="PATRIC" id="fig|907348.3.peg.1602"/>